<reference evidence="2" key="1">
    <citation type="submission" date="2020-03" db="EMBL/GenBank/DDBJ databases">
        <authorList>
            <person name="Weist P."/>
        </authorList>
    </citation>
    <scope>NUCLEOTIDE SEQUENCE</scope>
</reference>
<gene>
    <name evidence="2" type="ORF">PLEPLA_LOCUS13632</name>
</gene>
<feature type="compositionally biased region" description="Basic and acidic residues" evidence="1">
    <location>
        <begin position="68"/>
        <end position="77"/>
    </location>
</feature>
<evidence type="ECO:0000313" key="2">
    <source>
        <dbReference type="EMBL" id="CAB1425699.1"/>
    </source>
</evidence>
<organism evidence="2 3">
    <name type="scientific">Pleuronectes platessa</name>
    <name type="common">European plaice</name>
    <dbReference type="NCBI Taxonomy" id="8262"/>
    <lineage>
        <taxon>Eukaryota</taxon>
        <taxon>Metazoa</taxon>
        <taxon>Chordata</taxon>
        <taxon>Craniata</taxon>
        <taxon>Vertebrata</taxon>
        <taxon>Euteleostomi</taxon>
        <taxon>Actinopterygii</taxon>
        <taxon>Neopterygii</taxon>
        <taxon>Teleostei</taxon>
        <taxon>Neoteleostei</taxon>
        <taxon>Acanthomorphata</taxon>
        <taxon>Carangaria</taxon>
        <taxon>Pleuronectiformes</taxon>
        <taxon>Pleuronectoidei</taxon>
        <taxon>Pleuronectidae</taxon>
        <taxon>Pleuronectes</taxon>
    </lineage>
</organism>
<keyword evidence="3" id="KW-1185">Reference proteome</keyword>
<evidence type="ECO:0000256" key="1">
    <source>
        <dbReference type="SAM" id="MobiDB-lite"/>
    </source>
</evidence>
<feature type="region of interest" description="Disordered" evidence="1">
    <location>
        <begin position="1"/>
        <end position="26"/>
    </location>
</feature>
<dbReference type="AlphaFoldDB" id="A0A9N7U8P2"/>
<evidence type="ECO:0000313" key="3">
    <source>
        <dbReference type="Proteomes" id="UP001153269"/>
    </source>
</evidence>
<feature type="region of interest" description="Disordered" evidence="1">
    <location>
        <begin position="120"/>
        <end position="140"/>
    </location>
</feature>
<comment type="caution">
    <text evidence="2">The sequence shown here is derived from an EMBL/GenBank/DDBJ whole genome shotgun (WGS) entry which is preliminary data.</text>
</comment>
<name>A0A9N7U8P2_PLEPL</name>
<sequence length="219" mass="23906">MLTLDVPELKHSATARRGSAMTERDTHTLTTVQHAWESDQPFPLGFHTLDSDNGGMLCPNKSGQTGLDFRDSDRDHTSQQSGEAEVYQDEPGVELGNLIDISDFSCGDLQFEADQSALSKASLHSPRLGDLSPTEKPEAPDEINDFTLSWLFTPNLTDVVGKKSACEELNLTQEAPLEGSHALSSQGELISLSVPDSPSNIFHKDQHRGSFFVGRAPQK</sequence>
<feature type="region of interest" description="Disordered" evidence="1">
    <location>
        <begin position="200"/>
        <end position="219"/>
    </location>
</feature>
<dbReference type="Proteomes" id="UP001153269">
    <property type="component" value="Unassembled WGS sequence"/>
</dbReference>
<accession>A0A9N7U8P2</accession>
<protein>
    <submittedName>
        <fullName evidence="2">Uncharacterized protein</fullName>
    </submittedName>
</protein>
<feature type="region of interest" description="Disordered" evidence="1">
    <location>
        <begin position="55"/>
        <end position="91"/>
    </location>
</feature>
<dbReference type="EMBL" id="CADEAL010000825">
    <property type="protein sequence ID" value="CAB1425699.1"/>
    <property type="molecule type" value="Genomic_DNA"/>
</dbReference>
<proteinExistence type="predicted"/>